<gene>
    <name evidence="5" type="ORF">HA039_28270</name>
</gene>
<organism evidence="5 6">
    <name type="scientific">Streptomyces liangshanensis</name>
    <dbReference type="NCBI Taxonomy" id="2717324"/>
    <lineage>
        <taxon>Bacteria</taxon>
        <taxon>Bacillati</taxon>
        <taxon>Actinomycetota</taxon>
        <taxon>Actinomycetes</taxon>
        <taxon>Kitasatosporales</taxon>
        <taxon>Streptomycetaceae</taxon>
        <taxon>Streptomyces</taxon>
    </lineage>
</organism>
<dbReference type="InterPro" id="IPR036388">
    <property type="entry name" value="WH-like_DNA-bd_sf"/>
</dbReference>
<name>A0A6G9H567_9ACTN</name>
<keyword evidence="6" id="KW-1185">Reference proteome</keyword>
<dbReference type="RefSeq" id="WP_167034164.1">
    <property type="nucleotide sequence ID" value="NZ_CP050177.1"/>
</dbReference>
<dbReference type="Pfam" id="PF01638">
    <property type="entry name" value="HxlR"/>
    <property type="match status" value="1"/>
</dbReference>
<dbReference type="PROSITE" id="PS51118">
    <property type="entry name" value="HTH_HXLR"/>
    <property type="match status" value="1"/>
</dbReference>
<dbReference type="EMBL" id="CP050177">
    <property type="protein sequence ID" value="QIQ05672.1"/>
    <property type="molecule type" value="Genomic_DNA"/>
</dbReference>
<dbReference type="Gene3D" id="1.10.10.10">
    <property type="entry name" value="Winged helix-like DNA-binding domain superfamily/Winged helix DNA-binding domain"/>
    <property type="match status" value="1"/>
</dbReference>
<keyword evidence="3" id="KW-0804">Transcription</keyword>
<reference evidence="5 6" key="1">
    <citation type="submission" date="2020-03" db="EMBL/GenBank/DDBJ databases">
        <title>A novel species.</title>
        <authorList>
            <person name="Gao J."/>
        </authorList>
    </citation>
    <scope>NUCLEOTIDE SEQUENCE [LARGE SCALE GENOMIC DNA]</scope>
    <source>
        <strain evidence="5 6">QMT-12</strain>
    </source>
</reference>
<protein>
    <submittedName>
        <fullName evidence="5">Helix-turn-helix transcriptional regulator</fullName>
    </submittedName>
</protein>
<evidence type="ECO:0000256" key="2">
    <source>
        <dbReference type="ARBA" id="ARBA00023125"/>
    </source>
</evidence>
<dbReference type="InterPro" id="IPR002577">
    <property type="entry name" value="HTH_HxlR"/>
</dbReference>
<dbReference type="GO" id="GO:0003677">
    <property type="term" value="F:DNA binding"/>
    <property type="evidence" value="ECO:0007669"/>
    <property type="project" value="UniProtKB-KW"/>
</dbReference>
<evidence type="ECO:0000256" key="3">
    <source>
        <dbReference type="ARBA" id="ARBA00023163"/>
    </source>
</evidence>
<dbReference type="InterPro" id="IPR036390">
    <property type="entry name" value="WH_DNA-bd_sf"/>
</dbReference>
<dbReference type="PANTHER" id="PTHR33204:SF18">
    <property type="entry name" value="TRANSCRIPTIONAL REGULATORY PROTEIN"/>
    <property type="match status" value="1"/>
</dbReference>
<sequence length="172" mass="19020">MALPKDYSGLGCSLSRSLEVLGERWTLLIIRDAFHGVRRFSDFAQHLSMSRAVLSDRLAGLVEHGVLVKKPAGGYAEYELTAKGKELWPVVLGLTHWGDKHYASGGAPEVFEHTEDDGRLDGVGVCESCGHQVDAEEVRATPRRIDFRSNSENAISKALTRRHRLLQPLKNG</sequence>
<keyword evidence="2" id="KW-0238">DNA-binding</keyword>
<dbReference type="KEGG" id="slia:HA039_28270"/>
<feature type="domain" description="HTH hxlR-type" evidence="4">
    <location>
        <begin position="12"/>
        <end position="106"/>
    </location>
</feature>
<evidence type="ECO:0000313" key="5">
    <source>
        <dbReference type="EMBL" id="QIQ05672.1"/>
    </source>
</evidence>
<keyword evidence="1" id="KW-0805">Transcription regulation</keyword>
<accession>A0A6G9H567</accession>
<dbReference type="PANTHER" id="PTHR33204">
    <property type="entry name" value="TRANSCRIPTIONAL REGULATOR, MARR FAMILY"/>
    <property type="match status" value="1"/>
</dbReference>
<dbReference type="AlphaFoldDB" id="A0A6G9H567"/>
<evidence type="ECO:0000259" key="4">
    <source>
        <dbReference type="PROSITE" id="PS51118"/>
    </source>
</evidence>
<evidence type="ECO:0000256" key="1">
    <source>
        <dbReference type="ARBA" id="ARBA00023015"/>
    </source>
</evidence>
<evidence type="ECO:0000313" key="6">
    <source>
        <dbReference type="Proteomes" id="UP000501179"/>
    </source>
</evidence>
<dbReference type="SUPFAM" id="SSF46785">
    <property type="entry name" value="Winged helix' DNA-binding domain"/>
    <property type="match status" value="1"/>
</dbReference>
<proteinExistence type="predicted"/>
<dbReference type="Proteomes" id="UP000501179">
    <property type="component" value="Chromosome"/>
</dbReference>